<comment type="caution">
    <text evidence="2">The sequence shown here is derived from an EMBL/GenBank/DDBJ whole genome shotgun (WGS) entry which is preliminary data.</text>
</comment>
<evidence type="ECO:0000313" key="3">
    <source>
        <dbReference type="Proteomes" id="UP000830835"/>
    </source>
</evidence>
<dbReference type="RefSeq" id="WP_244353132.1">
    <property type="nucleotide sequence ID" value="NZ_JAFIRA010000071.1"/>
</dbReference>
<dbReference type="InterPro" id="IPR000182">
    <property type="entry name" value="GNAT_dom"/>
</dbReference>
<evidence type="ECO:0000259" key="1">
    <source>
        <dbReference type="PROSITE" id="PS51186"/>
    </source>
</evidence>
<dbReference type="Pfam" id="PF00583">
    <property type="entry name" value="Acetyltransf_1"/>
    <property type="match status" value="1"/>
</dbReference>
<dbReference type="Proteomes" id="UP000830835">
    <property type="component" value="Unassembled WGS sequence"/>
</dbReference>
<dbReference type="InterPro" id="IPR016181">
    <property type="entry name" value="Acyl_CoA_acyltransferase"/>
</dbReference>
<proteinExistence type="predicted"/>
<organism evidence="2 3">
    <name type="scientific">Thermostichus vulcanus str. 'Rupite'</name>
    <dbReference type="NCBI Taxonomy" id="2813851"/>
    <lineage>
        <taxon>Bacteria</taxon>
        <taxon>Bacillati</taxon>
        <taxon>Cyanobacteriota</taxon>
        <taxon>Cyanophyceae</taxon>
        <taxon>Thermostichales</taxon>
        <taxon>Thermostichaceae</taxon>
        <taxon>Thermostichus</taxon>
    </lineage>
</organism>
<dbReference type="CDD" id="cd04301">
    <property type="entry name" value="NAT_SF"/>
    <property type="match status" value="1"/>
</dbReference>
<name>A0ABT0CFF3_THEVL</name>
<sequence length="176" mass="20081">MSASSRSVLPSLVVYPATPRDLEPLAEVLTQVFHPPLGLQRWIYPIRKLGIREDLRLRLGSRDPYYCCLAASVGSRVVGTAEISLRAMAHGKYPYLSNLAVLPGWRRQGVARQLLLGAEGVVQVWGYRNLHLHVLEDNFPARQLYAQLRYIPIERTSRLWRWLGVPPQLLLCKWLS</sequence>
<dbReference type="PANTHER" id="PTHR47443">
    <property type="entry name" value="ACYL-COA N-ACYLTRANSFERASES (NAT) SUPERFAMILY PROTEIN"/>
    <property type="match status" value="1"/>
</dbReference>
<protein>
    <submittedName>
        <fullName evidence="2">GNAT family N-acetyltransferase</fullName>
    </submittedName>
</protein>
<dbReference type="SUPFAM" id="SSF55729">
    <property type="entry name" value="Acyl-CoA N-acyltransferases (Nat)"/>
    <property type="match status" value="1"/>
</dbReference>
<accession>A0ABT0CFF3</accession>
<dbReference type="EMBL" id="JAFIRA010000071">
    <property type="protein sequence ID" value="MCJ2544496.1"/>
    <property type="molecule type" value="Genomic_DNA"/>
</dbReference>
<dbReference type="PANTHER" id="PTHR47443:SF3">
    <property type="entry name" value="GCN5-RELATED N-ACETYLTRANSFERASE 4, CHLOROPLASTIC"/>
    <property type="match status" value="1"/>
</dbReference>
<feature type="domain" description="N-acetyltransferase" evidence="1">
    <location>
        <begin position="12"/>
        <end position="172"/>
    </location>
</feature>
<reference evidence="2" key="1">
    <citation type="submission" date="2021-02" db="EMBL/GenBank/DDBJ databases">
        <title>The CRISPR/cas machinery reduction and long-range gene transfer in the hot spring cyanobacterium Synechococcus.</title>
        <authorList>
            <person name="Dvorak P."/>
            <person name="Jahodarova E."/>
            <person name="Hasler P."/>
            <person name="Poulickova A."/>
        </authorList>
    </citation>
    <scope>NUCLEOTIDE SEQUENCE</scope>
    <source>
        <strain evidence="2">Rupite</strain>
    </source>
</reference>
<dbReference type="Gene3D" id="3.40.630.30">
    <property type="match status" value="1"/>
</dbReference>
<keyword evidence="3" id="KW-1185">Reference proteome</keyword>
<dbReference type="PROSITE" id="PS51186">
    <property type="entry name" value="GNAT"/>
    <property type="match status" value="1"/>
</dbReference>
<evidence type="ECO:0000313" key="2">
    <source>
        <dbReference type="EMBL" id="MCJ2544496.1"/>
    </source>
</evidence>
<gene>
    <name evidence="2" type="ORF">JX360_16555</name>
</gene>